<dbReference type="Pfam" id="PF23213">
    <property type="entry name" value="DUF7065"/>
    <property type="match status" value="1"/>
</dbReference>
<gene>
    <name evidence="3" type="ORF">SAMN02799620_05922</name>
</gene>
<dbReference type="RefSeq" id="WP_090364182.1">
    <property type="nucleotide sequence ID" value="NZ_FMUB01000017.1"/>
</dbReference>
<sequence>MVVAQDDYTHVVGPEHDFNESMYFEFHDPATGLGGFLRLANRPNEGIGERTVCLYLPGGAVGFGFDRPAVTTNAAMNAGGLVVEVVQPMAEIGIRFTGEVSVLADPRVMRDPKSALSSSPLVSAQIHLRYRAIAAPHEQTFESAGQSFAPNHYEQLCAVTGRLEIGAHTYEVQGHGLRDHSWGPRSWQAPWFYRWLHGCTTEFGFMAAYFGDEEGSSRCGGFVFDGADVHRCDDVTITTARDQDGFQQRIDVTLVAGERRWRLRGEALSSVPLRHRSADGSASTRIVESAIRWHRDGDGDGDGELYGMAEYLDQIHDGQPVGKHV</sequence>
<reference evidence="4" key="1">
    <citation type="submission" date="2016-10" db="EMBL/GenBank/DDBJ databases">
        <authorList>
            <person name="Varghese N."/>
            <person name="Submissions S."/>
        </authorList>
    </citation>
    <scope>NUCLEOTIDE SEQUENCE [LARGE SCALE GENOMIC DNA]</scope>
    <source>
        <strain evidence="4">UNC267MFSha1.1M11</strain>
    </source>
</reference>
<evidence type="ECO:0000259" key="2">
    <source>
        <dbReference type="Pfam" id="PF23213"/>
    </source>
</evidence>
<evidence type="ECO:0000259" key="1">
    <source>
        <dbReference type="Pfam" id="PF23212"/>
    </source>
</evidence>
<dbReference type="InterPro" id="IPR055492">
    <property type="entry name" value="DUF7064"/>
</dbReference>
<evidence type="ECO:0000313" key="3">
    <source>
        <dbReference type="EMBL" id="SCX33340.1"/>
    </source>
</evidence>
<dbReference type="EMBL" id="FMUB01000017">
    <property type="protein sequence ID" value="SCX33340.1"/>
    <property type="molecule type" value="Genomic_DNA"/>
</dbReference>
<proteinExistence type="predicted"/>
<dbReference type="AlphaFoldDB" id="A0A1G4X0I1"/>
<dbReference type="InterPro" id="IPR055493">
    <property type="entry name" value="DUF7065"/>
</dbReference>
<feature type="domain" description="DUF7065" evidence="2">
    <location>
        <begin position="128"/>
        <end position="185"/>
    </location>
</feature>
<evidence type="ECO:0008006" key="5">
    <source>
        <dbReference type="Google" id="ProtNLM"/>
    </source>
</evidence>
<feature type="domain" description="DUF7064" evidence="1">
    <location>
        <begin position="187"/>
        <end position="297"/>
    </location>
</feature>
<organism evidence="3 4">
    <name type="scientific">Mycolicibacterium fluoranthenivorans</name>
    <dbReference type="NCBI Taxonomy" id="258505"/>
    <lineage>
        <taxon>Bacteria</taxon>
        <taxon>Bacillati</taxon>
        <taxon>Actinomycetota</taxon>
        <taxon>Actinomycetes</taxon>
        <taxon>Mycobacteriales</taxon>
        <taxon>Mycobacteriaceae</taxon>
        <taxon>Mycolicibacterium</taxon>
    </lineage>
</organism>
<evidence type="ECO:0000313" key="4">
    <source>
        <dbReference type="Proteomes" id="UP000199707"/>
    </source>
</evidence>
<name>A0A1G4X0I1_9MYCO</name>
<dbReference type="STRING" id="1502745.SAMN02799620_05922"/>
<dbReference type="Pfam" id="PF23212">
    <property type="entry name" value="DUF7064"/>
    <property type="match status" value="1"/>
</dbReference>
<protein>
    <recommendedName>
        <fullName evidence="5">Tocopherol cyclase</fullName>
    </recommendedName>
</protein>
<accession>A0A1G4X0I1</accession>
<dbReference type="Proteomes" id="UP000199707">
    <property type="component" value="Unassembled WGS sequence"/>
</dbReference>
<dbReference type="SUPFAM" id="SSF159245">
    <property type="entry name" value="AttH-like"/>
    <property type="match status" value="1"/>
</dbReference>